<dbReference type="EMBL" id="CP042433">
    <property type="protein sequence ID" value="QEC55120.1"/>
    <property type="molecule type" value="Genomic_DNA"/>
</dbReference>
<feature type="transmembrane region" description="Helical" evidence="1">
    <location>
        <begin position="83"/>
        <end position="101"/>
    </location>
</feature>
<reference evidence="2 3" key="1">
    <citation type="journal article" date="2015" name="Int. J. Syst. Evol. Microbiol.">
        <title>Flavisolibacter ginsenosidimutans sp. nov., with ginsenoside-converting activity isolated from soil used for cultivating ginseng.</title>
        <authorList>
            <person name="Zhao Y."/>
            <person name="Liu Q."/>
            <person name="Kang M.S."/>
            <person name="Jin F."/>
            <person name="Yu H."/>
            <person name="Im W.T."/>
        </authorList>
    </citation>
    <scope>NUCLEOTIDE SEQUENCE [LARGE SCALE GENOMIC DNA]</scope>
    <source>
        <strain evidence="2 3">Gsoil 636</strain>
    </source>
</reference>
<dbReference type="RefSeq" id="WP_146783182.1">
    <property type="nucleotide sequence ID" value="NZ_BAABIO010000006.1"/>
</dbReference>
<feature type="transmembrane region" description="Helical" evidence="1">
    <location>
        <begin position="6"/>
        <end position="30"/>
    </location>
</feature>
<dbReference type="KEGG" id="fgg:FSB75_04095"/>
<feature type="transmembrane region" description="Helical" evidence="1">
    <location>
        <begin position="108"/>
        <end position="128"/>
    </location>
</feature>
<keyword evidence="1" id="KW-0812">Transmembrane</keyword>
<accession>A0A5B8UG94</accession>
<keyword evidence="1" id="KW-1133">Transmembrane helix</keyword>
<evidence type="ECO:0000256" key="1">
    <source>
        <dbReference type="SAM" id="Phobius"/>
    </source>
</evidence>
<feature type="transmembrane region" description="Helical" evidence="1">
    <location>
        <begin position="37"/>
        <end position="63"/>
    </location>
</feature>
<name>A0A5B8UG94_9BACT</name>
<dbReference type="AlphaFoldDB" id="A0A5B8UG94"/>
<keyword evidence="3" id="KW-1185">Reference proteome</keyword>
<protein>
    <submittedName>
        <fullName evidence="2">Uncharacterized protein</fullName>
    </submittedName>
</protein>
<evidence type="ECO:0000313" key="3">
    <source>
        <dbReference type="Proteomes" id="UP000321204"/>
    </source>
</evidence>
<keyword evidence="1" id="KW-0472">Membrane</keyword>
<organism evidence="2 3">
    <name type="scientific">Flavisolibacter ginsenosidimutans</name>
    <dbReference type="NCBI Taxonomy" id="661481"/>
    <lineage>
        <taxon>Bacteria</taxon>
        <taxon>Pseudomonadati</taxon>
        <taxon>Bacteroidota</taxon>
        <taxon>Chitinophagia</taxon>
        <taxon>Chitinophagales</taxon>
        <taxon>Chitinophagaceae</taxon>
        <taxon>Flavisolibacter</taxon>
    </lineage>
</organism>
<dbReference type="Proteomes" id="UP000321204">
    <property type="component" value="Chromosome"/>
</dbReference>
<evidence type="ECO:0000313" key="2">
    <source>
        <dbReference type="EMBL" id="QEC55120.1"/>
    </source>
</evidence>
<gene>
    <name evidence="2" type="ORF">FSB75_04095</name>
</gene>
<sequence>MSIESLTPFLIIFAIFLIAFLIEALVLYFFKLKKFWASFGISVLVNLVSLTLIYYVAAAVLHALGYDMGKYNGLNLQLPVVAFLWWFSVVVEGLLLCFFFSRHELKRAFIASILMNFLSMLFLYAFIINSH</sequence>
<proteinExistence type="predicted"/>